<feature type="compositionally biased region" description="Low complexity" evidence="1">
    <location>
        <begin position="525"/>
        <end position="535"/>
    </location>
</feature>
<dbReference type="Pfam" id="PF23328">
    <property type="entry name" value="Sha_B_N"/>
    <property type="match status" value="1"/>
</dbReference>
<sequence>MTLVKSFISTHLRVKPSLLLCVLLLATNYGYCRPPSPDNETLSAASLNSSLSTTDLLASGPVDGDIWSIVDRRPGLPDVILPSLCPSPCLSLFKAHPVNVSGSECACRCSPGTPAFVQSFGQCANQIEECEKPIRFEGSVDSTSVPLFTLPPPQSVIAPTATIKWKEAGIKVVPSVGARCNITGIYYLKDDRIWKEAAPSLFYISWFSGDAHLSWNGTTINAKHFDGTIVQIKLDCFGPHHNAHCLSFRIAGKTGPFLATTVSQYTGSESQGRLETIVIILLIILLVLSILGSVILWNVCWDLKKSELISNIQMHILYQMKQDKEKESVDHHRYQTVGRPVVQNNATPSVSGSGNLEERRNSDNMLVARKQKLFFSPEFLEIENLKQPPPLAEQFLHDIRKMIDIATTRIHMRRHVSKLIAIPEEPNEHYEPYMEVMENQQNFKLVSIVDEIGSPRTEEASPKSTKSCDSGRESMREGSSTESMASNESATAPLNKTRSPVPPLENGGVKNIVNGFEKADPPADPTSASTSAAAKKVNSRIPIINSFTKSPRLPTKSTKLSATNAAITGNTSVPSPIPKRKDYADVPPLPPRNPASPPPTSTRSPPPPPLPVSPPPSRPPAEIRTLNNNNNNNNTTTTRRGKTYAVFPTDPMLKKSLPRPKKKKTPSPPQGVLETNM</sequence>
<feature type="region of interest" description="Disordered" evidence="1">
    <location>
        <begin position="453"/>
        <end position="535"/>
    </location>
</feature>
<dbReference type="GO" id="GO:0005938">
    <property type="term" value="C:cell cortex"/>
    <property type="evidence" value="ECO:0007669"/>
    <property type="project" value="TreeGrafter"/>
</dbReference>
<dbReference type="InterPro" id="IPR057507">
    <property type="entry name" value="Sha_B-like_N"/>
</dbReference>
<dbReference type="PANTHER" id="PTHR39387">
    <property type="entry name" value="SHAVENOID, ISOFORM B"/>
    <property type="match status" value="1"/>
</dbReference>
<organism evidence="5 6">
    <name type="scientific">Panagrellus redivivus</name>
    <name type="common">Microworm</name>
    <dbReference type="NCBI Taxonomy" id="6233"/>
    <lineage>
        <taxon>Eukaryota</taxon>
        <taxon>Metazoa</taxon>
        <taxon>Ecdysozoa</taxon>
        <taxon>Nematoda</taxon>
        <taxon>Chromadorea</taxon>
        <taxon>Rhabditida</taxon>
        <taxon>Tylenchina</taxon>
        <taxon>Panagrolaimomorpha</taxon>
        <taxon>Panagrolaimoidea</taxon>
        <taxon>Panagrolaimidae</taxon>
        <taxon>Panagrellus</taxon>
    </lineage>
</organism>
<protein>
    <submittedName>
        <fullName evidence="6">Protein kinase domain-containing protein</fullName>
    </submittedName>
</protein>
<evidence type="ECO:0000313" key="6">
    <source>
        <dbReference type="WBParaSite" id="Pan_g14320.t1"/>
    </source>
</evidence>
<keyword evidence="2" id="KW-1133">Transmembrane helix</keyword>
<evidence type="ECO:0000256" key="1">
    <source>
        <dbReference type="SAM" id="MobiDB-lite"/>
    </source>
</evidence>
<keyword evidence="2" id="KW-0472">Membrane</keyword>
<feature type="compositionally biased region" description="Low complexity" evidence="1">
    <location>
        <begin position="627"/>
        <end position="638"/>
    </location>
</feature>
<proteinExistence type="predicted"/>
<evidence type="ECO:0000313" key="5">
    <source>
        <dbReference type="Proteomes" id="UP000492821"/>
    </source>
</evidence>
<feature type="transmembrane region" description="Helical" evidence="2">
    <location>
        <begin position="277"/>
        <end position="300"/>
    </location>
</feature>
<dbReference type="AlphaFoldDB" id="A0A7E4ZS59"/>
<name>A0A7E4ZS59_PANRE</name>
<keyword evidence="2" id="KW-0812">Transmembrane</keyword>
<feature type="compositionally biased region" description="Basic residues" evidence="1">
    <location>
        <begin position="656"/>
        <end position="665"/>
    </location>
</feature>
<feature type="compositionally biased region" description="Polar residues" evidence="1">
    <location>
        <begin position="477"/>
        <end position="498"/>
    </location>
</feature>
<evidence type="ECO:0000256" key="2">
    <source>
        <dbReference type="SAM" id="Phobius"/>
    </source>
</evidence>
<reference evidence="5" key="1">
    <citation type="journal article" date="2013" name="Genetics">
        <title>The draft genome and transcriptome of Panagrellus redivivus are shaped by the harsh demands of a free-living lifestyle.</title>
        <authorList>
            <person name="Srinivasan J."/>
            <person name="Dillman A.R."/>
            <person name="Macchietto M.G."/>
            <person name="Heikkinen L."/>
            <person name="Lakso M."/>
            <person name="Fracchia K.M."/>
            <person name="Antoshechkin I."/>
            <person name="Mortazavi A."/>
            <person name="Wong G."/>
            <person name="Sternberg P.W."/>
        </authorList>
    </citation>
    <scope>NUCLEOTIDE SEQUENCE [LARGE SCALE GENOMIC DNA]</scope>
    <source>
        <strain evidence="5">MT8872</strain>
    </source>
</reference>
<reference evidence="6" key="2">
    <citation type="submission" date="2020-10" db="UniProtKB">
        <authorList>
            <consortium name="WormBaseParasite"/>
        </authorList>
    </citation>
    <scope>IDENTIFICATION</scope>
</reference>
<feature type="domain" description="Shavenoid isoform B-like N-terminal" evidence="4">
    <location>
        <begin position="68"/>
        <end position="127"/>
    </location>
</feature>
<accession>A0A7E4ZS59</accession>
<feature type="signal peptide" evidence="3">
    <location>
        <begin position="1"/>
        <end position="32"/>
    </location>
</feature>
<dbReference type="Proteomes" id="UP000492821">
    <property type="component" value="Unassembled WGS sequence"/>
</dbReference>
<feature type="chain" id="PRO_5029015928" evidence="3">
    <location>
        <begin position="33"/>
        <end position="677"/>
    </location>
</feature>
<evidence type="ECO:0000256" key="3">
    <source>
        <dbReference type="SAM" id="SignalP"/>
    </source>
</evidence>
<feature type="region of interest" description="Disordered" evidence="1">
    <location>
        <begin position="547"/>
        <end position="677"/>
    </location>
</feature>
<dbReference type="PANTHER" id="PTHR39387:SF1">
    <property type="entry name" value="SHAVENOID, ISOFORM B"/>
    <property type="match status" value="1"/>
</dbReference>
<evidence type="ECO:0000259" key="4">
    <source>
        <dbReference type="Pfam" id="PF23328"/>
    </source>
</evidence>
<dbReference type="WBParaSite" id="Pan_g14320.t1">
    <property type="protein sequence ID" value="Pan_g14320.t1"/>
    <property type="gene ID" value="Pan_g14320"/>
</dbReference>
<keyword evidence="3" id="KW-0732">Signal</keyword>
<keyword evidence="5" id="KW-1185">Reference proteome</keyword>
<feature type="compositionally biased region" description="Pro residues" evidence="1">
    <location>
        <begin position="587"/>
        <end position="619"/>
    </location>
</feature>
<feature type="compositionally biased region" description="Polar residues" evidence="1">
    <location>
        <begin position="547"/>
        <end position="574"/>
    </location>
</feature>